<dbReference type="InterPro" id="IPR029425">
    <property type="entry name" value="MMS22L_N"/>
</dbReference>
<reference evidence="15" key="2">
    <citation type="submission" date="2025-09" db="UniProtKB">
        <authorList>
            <consortium name="Ensembl"/>
        </authorList>
    </citation>
    <scope>IDENTIFICATION</scope>
</reference>
<comment type="function">
    <text evidence="11">Component of the MMS22L-TONSL complex, a complex that promotes homologous recombination-mediated repair of double-strand breaks (DSBs) at stalled or collapsed replication forks. The MMS22L-TONSL complex is required to maintain genome integrity during DNA replication. It mediates the assembly of RAD51 filaments on single-stranded DNA (ssDNA): the MMS22L-TONSL complex is recruited to DSBs following histone replacement by histone chaperones and eviction of the replication protein A complex (RPA/RP-A) from DSBs. Following recruitment to DSBs, the TONSL-MMS22L complex promotes recruitment of RAD51 filaments and subsequent homologous recombination. Within the complex, MMS22L acts by binding ssDNA.</text>
</comment>
<evidence type="ECO:0000256" key="4">
    <source>
        <dbReference type="ARBA" id="ARBA00021061"/>
    </source>
</evidence>
<evidence type="ECO:0000256" key="2">
    <source>
        <dbReference type="ARBA" id="ARBA00004286"/>
    </source>
</evidence>
<sequence length="1260" mass="143122">MSDFPLKPGAEGDPQRQGTMSEEFNGSMTPPLSPYVQESLDLVGHEECAVPPRLSCASDSCRDGGKSFSVDSYLTAGSLKRLLLRLDPLPTDFESDTVELFGFQWVTETALVDSSDLLFGLLRQKISTLESLCQPLSFDFGQVSNIHTEADDIRNQCVRFLHYVRVFIYRFMDPPKQLDDISLHPYEELEAQLPSKIVEELQCLDLYIGHLQELPSCVLGSFTIQPSGKVLPASWHLLHLHLDIHWSILEILHILGDKMQGQIVYAHQFINLIGENLTNVSLLESHCENLICDLIGLAANRYTKVRPSEALNNHPYPCVCIKEMWVLIIQFLDHRSKGSSSECFWNILNKLLRSLLQETNSSEAHHICRVVQCKDTLGFSWWLISHLSSLYNFDRNGSQEEQTQVVSNWKFVEELLKKSSKPQNCLQEDQLRMHLHCCLSLCDIWEPHLPAVTILWEYYSKNLNSSFNISWLGVKSLASVSKTPYSMLEVVKCCCADEQTADLYKSDNSYLIFLRIMARLMKKARDSSGTHPWKQIKGRIYSKFHQKKMQELTEVGLQNFFTLFLLLATVAETEDVASRVSDLLHFLVPSHISTAQRNLVWRGNFAFLLVYVEKNLDISALVEKLAHGFRETAKEFLVSKSDYGQRNTLWTLLSTYVDGVQEVFETSPQLQLSEEKLLNDGFSMMLPACRESELSSVLNFLQTAVSRLRTINSRAAQGHWNAGSHLQPLTVMKERHLAVANALWRNFFPFLKSLRLSETPPFQLADTAAAYTLLALDMPSSAPSELQPQPVLSMMQLFGWDDMITPQFVSRYLSHLMPNRDLIEALSAIGYSSYQALTLRSWIRCVLQMFIDQPVGAIRTNSEQTSAPLEQLSEMTRLAFKLPEVENIFIKGQVEPKSYKQDPKGALLQFIKAAGVTYSGMQTLADKSSMVSKCLEYIGDILKYVKPYLTKKGPVEGLQLTYRTIGYLVRHWALILATSKAQQLLFRIIDCLLLPHALFQQDKGLPSALLSAIKESLQLFLQGLSVISCQSQSQGAYMKQQLKTIIQQYFGRFLPSAPSVSQTGNHPLVFAVCRDSQSPHIVHLRRTLMQVLSENYLQFKGPSPPPRLASMLSFILDVFQRSRIVDAGDVENLLPSVLKCLIFVNESQVRKFSTDILQHMVETYHRTTERDPALPMMTILRKFIEENSLIYDHQIYSILETLSILDQHLVINLIPTVTQSLKDSEHKRGLGRNASSREAYRRLLCQLGEHGQAELQNLDN</sequence>
<dbReference type="GeneTree" id="ENSGT00390000011769"/>
<evidence type="ECO:0000256" key="7">
    <source>
        <dbReference type="ARBA" id="ARBA00022853"/>
    </source>
</evidence>
<evidence type="ECO:0000313" key="16">
    <source>
        <dbReference type="Proteomes" id="UP000694569"/>
    </source>
</evidence>
<dbReference type="OrthoDB" id="8193282at2759"/>
<dbReference type="Pfam" id="PF14911">
    <property type="entry name" value="MMS22L_C"/>
    <property type="match status" value="1"/>
</dbReference>
<evidence type="ECO:0000259" key="14">
    <source>
        <dbReference type="Pfam" id="PF14911"/>
    </source>
</evidence>
<dbReference type="Ensembl" id="ENSLLET00000045587.1">
    <property type="protein sequence ID" value="ENSLLEP00000043835.1"/>
    <property type="gene ID" value="ENSLLEG00000027848.1"/>
</dbReference>
<keyword evidence="16" id="KW-1185">Reference proteome</keyword>
<evidence type="ECO:0000313" key="15">
    <source>
        <dbReference type="Ensembl" id="ENSLLEP00000043835.1"/>
    </source>
</evidence>
<evidence type="ECO:0000256" key="5">
    <source>
        <dbReference type="ARBA" id="ARBA00022454"/>
    </source>
</evidence>
<feature type="compositionally biased region" description="Polar residues" evidence="12">
    <location>
        <begin position="16"/>
        <end position="30"/>
    </location>
</feature>
<evidence type="ECO:0000256" key="3">
    <source>
        <dbReference type="ARBA" id="ARBA00006585"/>
    </source>
</evidence>
<dbReference type="GO" id="GO:0000724">
    <property type="term" value="P:double-strand break repair via homologous recombination"/>
    <property type="evidence" value="ECO:0007669"/>
    <property type="project" value="InterPro"/>
</dbReference>
<dbReference type="PANTHER" id="PTHR28547:SF1">
    <property type="entry name" value="PROTEIN MMS22-LIKE"/>
    <property type="match status" value="1"/>
</dbReference>
<evidence type="ECO:0000256" key="8">
    <source>
        <dbReference type="ARBA" id="ARBA00023204"/>
    </source>
</evidence>
<evidence type="ECO:0000256" key="1">
    <source>
        <dbReference type="ARBA" id="ARBA00004123"/>
    </source>
</evidence>
<comment type="subcellular location">
    <subcellularLocation>
        <location evidence="2">Chromosome</location>
    </subcellularLocation>
    <subcellularLocation>
        <location evidence="1">Nucleus</location>
    </subcellularLocation>
</comment>
<dbReference type="InterPro" id="IPR029424">
    <property type="entry name" value="MMS22L_C"/>
</dbReference>
<dbReference type="InterPro" id="IPR042320">
    <property type="entry name" value="MMS22-like"/>
</dbReference>
<feature type="region of interest" description="Disordered" evidence="12">
    <location>
        <begin position="1"/>
        <end position="30"/>
    </location>
</feature>
<keyword evidence="8" id="KW-0234">DNA repair</keyword>
<evidence type="ECO:0000256" key="10">
    <source>
        <dbReference type="ARBA" id="ARBA00033326"/>
    </source>
</evidence>
<dbReference type="GO" id="GO:0043596">
    <property type="term" value="C:nuclear replication fork"/>
    <property type="evidence" value="ECO:0007669"/>
    <property type="project" value="TreeGrafter"/>
</dbReference>
<dbReference type="Proteomes" id="UP000694569">
    <property type="component" value="Unplaced"/>
</dbReference>
<dbReference type="Pfam" id="PF14910">
    <property type="entry name" value="MMS22L_N"/>
    <property type="match status" value="1"/>
</dbReference>
<protein>
    <recommendedName>
        <fullName evidence="4">Protein MMS22-like</fullName>
    </recommendedName>
    <alternativeName>
        <fullName evidence="10">Methyl methanesulfonate-sensitivity protein 22-like</fullName>
    </alternativeName>
</protein>
<evidence type="ECO:0000259" key="13">
    <source>
        <dbReference type="Pfam" id="PF14910"/>
    </source>
</evidence>
<reference evidence="15" key="1">
    <citation type="submission" date="2025-08" db="UniProtKB">
        <authorList>
            <consortium name="Ensembl"/>
        </authorList>
    </citation>
    <scope>IDENTIFICATION</scope>
</reference>
<gene>
    <name evidence="15" type="primary">MMS22L</name>
</gene>
<keyword evidence="6" id="KW-0227">DNA damage</keyword>
<evidence type="ECO:0000256" key="11">
    <source>
        <dbReference type="ARBA" id="ARBA00045147"/>
    </source>
</evidence>
<evidence type="ECO:0000256" key="6">
    <source>
        <dbReference type="ARBA" id="ARBA00022763"/>
    </source>
</evidence>
<comment type="similarity">
    <text evidence="3">Belongs to the MMS22 family. MMS22L subfamily.</text>
</comment>
<evidence type="ECO:0000256" key="9">
    <source>
        <dbReference type="ARBA" id="ARBA00023242"/>
    </source>
</evidence>
<keyword evidence="7" id="KW-0156">Chromatin regulator</keyword>
<dbReference type="AlphaFoldDB" id="A0A8C5QW92"/>
<evidence type="ECO:0000256" key="12">
    <source>
        <dbReference type="SAM" id="MobiDB-lite"/>
    </source>
</evidence>
<name>A0A8C5QW92_9ANUR</name>
<dbReference type="PANTHER" id="PTHR28547">
    <property type="entry name" value="PROTEIN MMS22-LIKE"/>
    <property type="match status" value="1"/>
</dbReference>
<accession>A0A8C5QW92</accession>
<keyword evidence="9" id="KW-0539">Nucleus</keyword>
<proteinExistence type="inferred from homology"/>
<feature type="domain" description="Protein MMS22-like N-terminal" evidence="13">
    <location>
        <begin position="51"/>
        <end position="757"/>
    </location>
</feature>
<keyword evidence="5" id="KW-0158">Chromosome</keyword>
<dbReference type="GO" id="GO:0006325">
    <property type="term" value="P:chromatin organization"/>
    <property type="evidence" value="ECO:0007669"/>
    <property type="project" value="UniProtKB-KW"/>
</dbReference>
<feature type="domain" description="MMS22-like C-terminal" evidence="14">
    <location>
        <begin position="870"/>
        <end position="1246"/>
    </location>
</feature>
<dbReference type="GO" id="GO:0031297">
    <property type="term" value="P:replication fork processing"/>
    <property type="evidence" value="ECO:0007669"/>
    <property type="project" value="InterPro"/>
</dbReference>
<organism evidence="15 16">
    <name type="scientific">Leptobrachium leishanense</name>
    <name type="common">Leishan spiny toad</name>
    <dbReference type="NCBI Taxonomy" id="445787"/>
    <lineage>
        <taxon>Eukaryota</taxon>
        <taxon>Metazoa</taxon>
        <taxon>Chordata</taxon>
        <taxon>Craniata</taxon>
        <taxon>Vertebrata</taxon>
        <taxon>Euteleostomi</taxon>
        <taxon>Amphibia</taxon>
        <taxon>Batrachia</taxon>
        <taxon>Anura</taxon>
        <taxon>Pelobatoidea</taxon>
        <taxon>Megophryidae</taxon>
        <taxon>Leptobrachium</taxon>
    </lineage>
</organism>